<keyword evidence="3" id="KW-0479">Metal-binding</keyword>
<evidence type="ECO:0000256" key="6">
    <source>
        <dbReference type="ARBA" id="ARBA00023049"/>
    </source>
</evidence>
<proteinExistence type="predicted"/>
<evidence type="ECO:0000256" key="7">
    <source>
        <dbReference type="SAM" id="Phobius"/>
    </source>
</evidence>
<gene>
    <name evidence="10" type="ORF">MGWOODY_Mmi2658</name>
</gene>
<feature type="transmembrane region" description="Helical" evidence="7">
    <location>
        <begin position="111"/>
        <end position="130"/>
    </location>
</feature>
<keyword evidence="6" id="KW-0482">Metalloprotease</keyword>
<dbReference type="Gene3D" id="3.30.2010.10">
    <property type="entry name" value="Metalloproteases ('zincins'), catalytic domain"/>
    <property type="match status" value="1"/>
</dbReference>
<evidence type="ECO:0000256" key="4">
    <source>
        <dbReference type="ARBA" id="ARBA00022801"/>
    </source>
</evidence>
<evidence type="ECO:0000256" key="1">
    <source>
        <dbReference type="ARBA" id="ARBA00001947"/>
    </source>
</evidence>
<evidence type="ECO:0000259" key="8">
    <source>
        <dbReference type="Pfam" id="PF01435"/>
    </source>
</evidence>
<keyword evidence="7" id="KW-0472">Membrane</keyword>
<feature type="transmembrane region" description="Helical" evidence="7">
    <location>
        <begin position="59"/>
        <end position="84"/>
    </location>
</feature>
<feature type="transmembrane region" description="Helical" evidence="7">
    <location>
        <begin position="27"/>
        <end position="47"/>
    </location>
</feature>
<feature type="transmembrane region" description="Helical" evidence="7">
    <location>
        <begin position="136"/>
        <end position="163"/>
    </location>
</feature>
<keyword evidence="7" id="KW-1133">Transmembrane helix</keyword>
<dbReference type="Pfam" id="PF01435">
    <property type="entry name" value="Peptidase_M48"/>
    <property type="match status" value="1"/>
</dbReference>
<name>A0A170QD79_9ZZZZ</name>
<keyword evidence="4 10" id="KW-0378">Hydrolase</keyword>
<dbReference type="PANTHER" id="PTHR10120">
    <property type="entry name" value="CAAX PRENYL PROTEASE 1"/>
    <property type="match status" value="1"/>
</dbReference>
<dbReference type="GO" id="GO:0046872">
    <property type="term" value="F:metal ion binding"/>
    <property type="evidence" value="ECO:0007669"/>
    <property type="project" value="UniProtKB-KW"/>
</dbReference>
<dbReference type="Pfam" id="PF16491">
    <property type="entry name" value="Peptidase_M48_N"/>
    <property type="match status" value="1"/>
</dbReference>
<feature type="transmembrane region" description="Helical" evidence="7">
    <location>
        <begin position="286"/>
        <end position="306"/>
    </location>
</feature>
<accession>A0A170QD79</accession>
<dbReference type="EMBL" id="FAXC01000341">
    <property type="protein sequence ID" value="CUV10007.1"/>
    <property type="molecule type" value="Genomic_DNA"/>
</dbReference>
<protein>
    <submittedName>
        <fullName evidence="10">Ste24 endopeptidase</fullName>
        <ecNumber evidence="10">3.4.24.84</ecNumber>
    </submittedName>
</protein>
<dbReference type="CDD" id="cd07343">
    <property type="entry name" value="M48A_Zmpste24p_like"/>
    <property type="match status" value="1"/>
</dbReference>
<dbReference type="GO" id="GO:0071586">
    <property type="term" value="P:CAAX-box protein processing"/>
    <property type="evidence" value="ECO:0007669"/>
    <property type="project" value="InterPro"/>
</dbReference>
<evidence type="ECO:0000256" key="5">
    <source>
        <dbReference type="ARBA" id="ARBA00022833"/>
    </source>
</evidence>
<feature type="domain" description="Peptidase M48" evidence="8">
    <location>
        <begin position="169"/>
        <end position="372"/>
    </location>
</feature>
<evidence type="ECO:0000256" key="3">
    <source>
        <dbReference type="ARBA" id="ARBA00022723"/>
    </source>
</evidence>
<sequence length="379" mass="43265">MDQNSIHPLLDANKQQQAKKYEKENRLIGLCGSFLSFAFILVFYFSGFSHSLANLNISFIWAFLFYLVVFLFLTTIIGLPLGYYSGYIHEHKWGFSNYTPKTWAIDQLKSFVVSLVLLPLLLGLLFWVFAEFPDTWWLVAGIATTLVSIVFVTLFPVVILPIFNKYDPIEDEKLTSQLSEILNKAGLRPSGFFKQDMSRQTKKENAFLAGMGKTRRVVIADNLLTHMSLPEITSVIAHEVGHYRFSHLPKNIVIGTIQQLITFYLLNIIMKTLFPEFLTSNTENLALFPIFGLIMGLLSGLLFGPLNNLLSRFFERQADQTSLELFPDKDAFQKAMAGLANRNLSNAYPEWWVKLLYYSHPPIGERLAFAENYALPETN</sequence>
<feature type="domain" description="CAAX prenyl protease 1 N-terminal" evidence="9">
    <location>
        <begin position="8"/>
        <end position="165"/>
    </location>
</feature>
<organism evidence="10">
    <name type="scientific">hydrothermal vent metagenome</name>
    <dbReference type="NCBI Taxonomy" id="652676"/>
    <lineage>
        <taxon>unclassified sequences</taxon>
        <taxon>metagenomes</taxon>
        <taxon>ecological metagenomes</taxon>
    </lineage>
</organism>
<keyword evidence="7" id="KW-0812">Transmembrane</keyword>
<dbReference type="InterPro" id="IPR032456">
    <property type="entry name" value="Peptidase_M48_N"/>
</dbReference>
<keyword evidence="2" id="KW-0645">Protease</keyword>
<reference evidence="10" key="1">
    <citation type="submission" date="2015-10" db="EMBL/GenBank/DDBJ databases">
        <authorList>
            <person name="Gilbert D.G."/>
        </authorList>
    </citation>
    <scope>NUCLEOTIDE SEQUENCE</scope>
</reference>
<dbReference type="InterPro" id="IPR027057">
    <property type="entry name" value="CAXX_Prtase_1"/>
</dbReference>
<dbReference type="InterPro" id="IPR001915">
    <property type="entry name" value="Peptidase_M48"/>
</dbReference>
<evidence type="ECO:0000259" key="9">
    <source>
        <dbReference type="Pfam" id="PF16491"/>
    </source>
</evidence>
<evidence type="ECO:0000256" key="2">
    <source>
        <dbReference type="ARBA" id="ARBA00022670"/>
    </source>
</evidence>
<evidence type="ECO:0000313" key="10">
    <source>
        <dbReference type="EMBL" id="CUV10007.1"/>
    </source>
</evidence>
<comment type="cofactor">
    <cofactor evidence="1">
        <name>Zn(2+)</name>
        <dbReference type="ChEBI" id="CHEBI:29105"/>
    </cofactor>
</comment>
<dbReference type="EC" id="3.4.24.84" evidence="10"/>
<dbReference type="GO" id="GO:0004222">
    <property type="term" value="F:metalloendopeptidase activity"/>
    <property type="evidence" value="ECO:0007669"/>
    <property type="project" value="InterPro"/>
</dbReference>
<dbReference type="AlphaFoldDB" id="A0A170QD79"/>
<keyword evidence="5" id="KW-0862">Zinc</keyword>
<feature type="transmembrane region" description="Helical" evidence="7">
    <location>
        <begin position="252"/>
        <end position="274"/>
    </location>
</feature>